<keyword evidence="1" id="KW-1133">Transmembrane helix</keyword>
<accession>A0A8J3NH73</accession>
<feature type="transmembrane region" description="Helical" evidence="1">
    <location>
        <begin position="16"/>
        <end position="38"/>
    </location>
</feature>
<keyword evidence="3" id="KW-1185">Reference proteome</keyword>
<keyword evidence="1" id="KW-0812">Transmembrane</keyword>
<dbReference type="AlphaFoldDB" id="A0A8J3NH73"/>
<evidence type="ECO:0000256" key="1">
    <source>
        <dbReference type="SAM" id="Phobius"/>
    </source>
</evidence>
<protein>
    <submittedName>
        <fullName evidence="2">Uncharacterized protein</fullName>
    </submittedName>
</protein>
<proteinExistence type="predicted"/>
<evidence type="ECO:0000313" key="3">
    <source>
        <dbReference type="Proteomes" id="UP000601223"/>
    </source>
</evidence>
<comment type="caution">
    <text evidence="2">The sequence shown here is derived from an EMBL/GenBank/DDBJ whole genome shotgun (WGS) entry which is preliminary data.</text>
</comment>
<sequence>MSHESEPPARPSARRALLLGVAGAILLIASVLGCALLLTTLWGSNAQPAASYAAASAGIR</sequence>
<dbReference type="EMBL" id="BONF01000011">
    <property type="protein sequence ID" value="GIF81085.1"/>
    <property type="molecule type" value="Genomic_DNA"/>
</dbReference>
<name>A0A8J3NH73_9ACTN</name>
<reference evidence="2 3" key="1">
    <citation type="submission" date="2021-01" db="EMBL/GenBank/DDBJ databases">
        <title>Whole genome shotgun sequence of Catellatospora bangladeshensis NBRC 107357.</title>
        <authorList>
            <person name="Komaki H."/>
            <person name="Tamura T."/>
        </authorList>
    </citation>
    <scope>NUCLEOTIDE SEQUENCE [LARGE SCALE GENOMIC DNA]</scope>
    <source>
        <strain evidence="2 3">NBRC 107357</strain>
    </source>
</reference>
<organism evidence="2 3">
    <name type="scientific">Catellatospora bangladeshensis</name>
    <dbReference type="NCBI Taxonomy" id="310355"/>
    <lineage>
        <taxon>Bacteria</taxon>
        <taxon>Bacillati</taxon>
        <taxon>Actinomycetota</taxon>
        <taxon>Actinomycetes</taxon>
        <taxon>Micromonosporales</taxon>
        <taxon>Micromonosporaceae</taxon>
        <taxon>Catellatospora</taxon>
    </lineage>
</organism>
<dbReference type="RefSeq" id="WP_203745259.1">
    <property type="nucleotide sequence ID" value="NZ_BONF01000011.1"/>
</dbReference>
<gene>
    <name evidence="2" type="ORF">Cba03nite_24340</name>
</gene>
<evidence type="ECO:0000313" key="2">
    <source>
        <dbReference type="EMBL" id="GIF81085.1"/>
    </source>
</evidence>
<keyword evidence="1" id="KW-0472">Membrane</keyword>
<dbReference type="Proteomes" id="UP000601223">
    <property type="component" value="Unassembled WGS sequence"/>
</dbReference>